<sequence length="953" mass="101938">MMEQIRFTPPHVSLSALARLPAALRQAGFAGDVSGDAALLAAMSTDNSVYAIRPDLVVAPRDEADVRCLMRVLEQPDYIGLPVTARGGGTGTNGQSLNVGVIVDFQKYMNRILALDVAGQWVEVEPGIVLEELNGKLAEHGLFFAPNTSTASRCTIGGMVGTDASGKGSRIYGKTSDNVLGLRLVGEGGLLLDSFAQSPSEAAALMEKARDACAQGRAALLARVPDLSRRFTGYDLARALPAPERFDWWRLAIGAEGTLGLVTRVRLKLHRRPRLKRLVVIAFDSFEAALNAGTALLAHEPLAIEIMDEWVQDLAEKAGVLGALPPALRARDGRPVSYSFVEFVGDDEVSLAHSVAALAKAGLALPGAVAVHVARDEVEIAALWQVRAAAVGLLGKVKGRRRPVAFVEDCVVPVEHLAAFVRDFTALITGHGLAYGIYGHVDVGCLHVRPALDLGEEADRATLQAISDEVFALTRRHGGIFWGEHGKGVRGAYLAEFVGMDAYAAFQSVKRAFDPRGRFNPGKLVSDAGPLMGISTTPMRVPRIDEADPLALAFSCNGNAQCLSYPRAGTMCPSFKATRDVTHSPKGRAEALRAWHQAKRSGNLTVGLEDSVLAALDGCLGCKACATGCPVQVDIPEMKSHFLADVHSRRARSWGDRAALLLESHAALLSRGRTVLAPIANLLMPMIGRAIGLVDLPAFSRNRLATGPYPVRSAETIARQEWSPQTVFLWQDPFTALFDRQAALDLAGGLAALGYEPVFVDLVTGGKAAHGLGDRQRFKRHAQKLAAALATVAKRGRPMLGIDPAFIAMLRQDYVKAGIDVPPVLSVQDFLLAELERGKVLRLPKGASWPARFLPHCSEDAKAVSAWKALFSALNVPTKVVSAGCCGMAGLFGHRARSLDVSRAVFDLAWADTVRGEETVAATGFSCRCQVERFTTAKAEHPFHGLAQAGRKA</sequence>
<evidence type="ECO:0000256" key="3">
    <source>
        <dbReference type="ARBA" id="ARBA00022630"/>
    </source>
</evidence>
<dbReference type="Gene3D" id="3.30.70.2740">
    <property type="match status" value="1"/>
</dbReference>
<evidence type="ECO:0000313" key="16">
    <source>
        <dbReference type="Proteomes" id="UP000186364"/>
    </source>
</evidence>
<dbReference type="Pfam" id="PF02913">
    <property type="entry name" value="FAD-oxidase_C"/>
    <property type="match status" value="1"/>
</dbReference>
<dbReference type="InterPro" id="IPR016171">
    <property type="entry name" value="Vanillyl_alc_oxidase_C-sub2"/>
</dbReference>
<evidence type="ECO:0000313" key="15">
    <source>
        <dbReference type="EMBL" id="OLP60872.1"/>
    </source>
</evidence>
<evidence type="ECO:0000259" key="13">
    <source>
        <dbReference type="PROSITE" id="PS51379"/>
    </source>
</evidence>
<dbReference type="InterPro" id="IPR017900">
    <property type="entry name" value="4Fe4S_Fe_S_CS"/>
</dbReference>
<dbReference type="InterPro" id="IPR016164">
    <property type="entry name" value="FAD-linked_Oxase-like_C"/>
</dbReference>
<dbReference type="Gene3D" id="1.10.45.10">
    <property type="entry name" value="Vanillyl-alcohol Oxidase, Chain A, domain 4"/>
    <property type="match status" value="1"/>
</dbReference>
<organism evidence="15 16">
    <name type="scientific">Xaviernesmea oryzae</name>
    <dbReference type="NCBI Taxonomy" id="464029"/>
    <lineage>
        <taxon>Bacteria</taxon>
        <taxon>Pseudomonadati</taxon>
        <taxon>Pseudomonadota</taxon>
        <taxon>Alphaproteobacteria</taxon>
        <taxon>Hyphomicrobiales</taxon>
        <taxon>Rhizobiaceae</taxon>
        <taxon>Rhizobium/Agrobacterium group</taxon>
        <taxon>Xaviernesmea</taxon>
    </lineage>
</organism>
<dbReference type="GO" id="GO:0004458">
    <property type="term" value="F:D-lactate dehydrogenase (cytochrome) activity"/>
    <property type="evidence" value="ECO:0007669"/>
    <property type="project" value="TreeGrafter"/>
</dbReference>
<evidence type="ECO:0000256" key="1">
    <source>
        <dbReference type="ARBA" id="ARBA00001974"/>
    </source>
</evidence>
<dbReference type="Pfam" id="PF13183">
    <property type="entry name" value="Fer4_8"/>
    <property type="match status" value="1"/>
</dbReference>
<dbReference type="RefSeq" id="WP_075626765.1">
    <property type="nucleotide sequence ID" value="NZ_FOAM01000006.1"/>
</dbReference>
<dbReference type="PANTHER" id="PTHR11748">
    <property type="entry name" value="D-LACTATE DEHYDROGENASE"/>
    <property type="match status" value="1"/>
</dbReference>
<keyword evidence="4" id="KW-0479">Metal-binding</keyword>
<keyword evidence="5" id="KW-0274">FAD</keyword>
<evidence type="ECO:0000256" key="10">
    <source>
        <dbReference type="ARBA" id="ARBA00051291"/>
    </source>
</evidence>
<dbReference type="Gene3D" id="3.30.465.10">
    <property type="match status" value="1"/>
</dbReference>
<evidence type="ECO:0000256" key="6">
    <source>
        <dbReference type="ARBA" id="ARBA00023002"/>
    </source>
</evidence>
<dbReference type="InterPro" id="IPR017896">
    <property type="entry name" value="4Fe4S_Fe-S-bd"/>
</dbReference>
<dbReference type="GO" id="GO:0071949">
    <property type="term" value="F:FAD binding"/>
    <property type="evidence" value="ECO:0007669"/>
    <property type="project" value="InterPro"/>
</dbReference>
<evidence type="ECO:0000256" key="2">
    <source>
        <dbReference type="ARBA" id="ARBA00022485"/>
    </source>
</evidence>
<dbReference type="GO" id="GO:1903457">
    <property type="term" value="P:lactate catabolic process"/>
    <property type="evidence" value="ECO:0007669"/>
    <property type="project" value="TreeGrafter"/>
</dbReference>
<dbReference type="InterPro" id="IPR006094">
    <property type="entry name" value="Oxid_FAD_bind_N"/>
</dbReference>
<dbReference type="PROSITE" id="PS51387">
    <property type="entry name" value="FAD_PCMH"/>
    <property type="match status" value="1"/>
</dbReference>
<feature type="domain" description="4Fe-4S ferredoxin-type" evidence="13">
    <location>
        <begin position="610"/>
        <end position="641"/>
    </location>
</feature>
<gene>
    <name evidence="15" type="ORF">BJF93_01990</name>
</gene>
<dbReference type="PROSITE" id="PS51379">
    <property type="entry name" value="4FE4S_FER_2"/>
    <property type="match status" value="1"/>
</dbReference>
<dbReference type="InterPro" id="IPR036318">
    <property type="entry name" value="FAD-bd_PCMH-like_sf"/>
</dbReference>
<dbReference type="EC" id="1.1.99.39" evidence="9"/>
<keyword evidence="3" id="KW-0285">Flavoprotein</keyword>
<keyword evidence="8" id="KW-0411">Iron-sulfur</keyword>
<dbReference type="GO" id="GO:0051990">
    <property type="term" value="F:(R)-2-hydroxyglutarate dehydrogenase activity"/>
    <property type="evidence" value="ECO:0007669"/>
    <property type="project" value="UniProtKB-EC"/>
</dbReference>
<dbReference type="InterPro" id="IPR016166">
    <property type="entry name" value="FAD-bd_PCMH"/>
</dbReference>
<keyword evidence="6" id="KW-0560">Oxidoreductase</keyword>
<dbReference type="FunFam" id="3.30.70.2740:FF:000003">
    <property type="entry name" value="Oxidoreductase, FAD-binding, putative"/>
    <property type="match status" value="1"/>
</dbReference>
<comment type="cofactor">
    <cofactor evidence="1">
        <name>FAD</name>
        <dbReference type="ChEBI" id="CHEBI:57692"/>
    </cofactor>
</comment>
<dbReference type="InterPro" id="IPR016169">
    <property type="entry name" value="FAD-bd_PCMH_sub2"/>
</dbReference>
<dbReference type="Proteomes" id="UP000186364">
    <property type="component" value="Unassembled WGS sequence"/>
</dbReference>
<dbReference type="AlphaFoldDB" id="A0A1Q9AYU3"/>
<dbReference type="InterPro" id="IPR009051">
    <property type="entry name" value="Helical_ferredxn"/>
</dbReference>
<evidence type="ECO:0000256" key="12">
    <source>
        <dbReference type="ARBA" id="ARBA00067680"/>
    </source>
</evidence>
<evidence type="ECO:0000256" key="4">
    <source>
        <dbReference type="ARBA" id="ARBA00022723"/>
    </source>
</evidence>
<evidence type="ECO:0000256" key="7">
    <source>
        <dbReference type="ARBA" id="ARBA00023004"/>
    </source>
</evidence>
<dbReference type="GO" id="GO:0008720">
    <property type="term" value="F:D-lactate dehydrogenase (NAD+) activity"/>
    <property type="evidence" value="ECO:0007669"/>
    <property type="project" value="TreeGrafter"/>
</dbReference>
<dbReference type="InterPro" id="IPR004113">
    <property type="entry name" value="FAD-bd_oxidored_4_C"/>
</dbReference>
<evidence type="ECO:0000256" key="11">
    <source>
        <dbReference type="ARBA" id="ARBA00060924"/>
    </source>
</evidence>
<proteinExistence type="inferred from homology"/>
<reference evidence="15 16" key="1">
    <citation type="submission" date="2016-09" db="EMBL/GenBank/DDBJ databases">
        <title>Rhizobium sp. nov., a novel species isolated from the rice rhizosphere.</title>
        <authorList>
            <person name="Zhao J."/>
            <person name="Zhang X."/>
        </authorList>
    </citation>
    <scope>NUCLEOTIDE SEQUENCE [LARGE SCALE GENOMIC DNA]</scope>
    <source>
        <strain evidence="15 16">1.7048</strain>
    </source>
</reference>
<keyword evidence="16" id="KW-1185">Reference proteome</keyword>
<dbReference type="SUPFAM" id="SSF56176">
    <property type="entry name" value="FAD-binding/transporter-associated domain-like"/>
    <property type="match status" value="1"/>
</dbReference>
<dbReference type="GO" id="GO:0046872">
    <property type="term" value="F:metal ion binding"/>
    <property type="evidence" value="ECO:0007669"/>
    <property type="project" value="UniProtKB-KW"/>
</dbReference>
<keyword evidence="2" id="KW-0004">4Fe-4S</keyword>
<dbReference type="SUPFAM" id="SSF46548">
    <property type="entry name" value="alpha-helical ferredoxin"/>
    <property type="match status" value="1"/>
</dbReference>
<evidence type="ECO:0000256" key="5">
    <source>
        <dbReference type="ARBA" id="ARBA00022827"/>
    </source>
</evidence>
<accession>A0A1Q9AYU3</accession>
<dbReference type="Gene3D" id="1.10.1060.10">
    <property type="entry name" value="Alpha-helical ferredoxin"/>
    <property type="match status" value="1"/>
</dbReference>
<comment type="caution">
    <text evidence="15">The sequence shown here is derived from an EMBL/GenBank/DDBJ whole genome shotgun (WGS) entry which is preliminary data.</text>
</comment>
<name>A0A1Q9AYU3_9HYPH</name>
<dbReference type="PROSITE" id="PS00198">
    <property type="entry name" value="4FE4S_FER_1"/>
    <property type="match status" value="1"/>
</dbReference>
<feature type="domain" description="FAD-binding PCMH-type" evidence="14">
    <location>
        <begin position="50"/>
        <end position="272"/>
    </location>
</feature>
<evidence type="ECO:0000256" key="9">
    <source>
        <dbReference type="ARBA" id="ARBA00039003"/>
    </source>
</evidence>
<evidence type="ECO:0000256" key="8">
    <source>
        <dbReference type="ARBA" id="ARBA00023014"/>
    </source>
</evidence>
<dbReference type="Pfam" id="PF01565">
    <property type="entry name" value="FAD_binding_4"/>
    <property type="match status" value="1"/>
</dbReference>
<dbReference type="PANTHER" id="PTHR11748:SF119">
    <property type="entry name" value="D-2-HYDROXYGLUTARATE DEHYDROGENASE"/>
    <property type="match status" value="1"/>
</dbReference>
<comment type="similarity">
    <text evidence="11">In the N-terminal section; belongs to the FAD-binding oxidoreductase/transferase type 4 family.</text>
</comment>
<keyword evidence="7" id="KW-0408">Iron</keyword>
<evidence type="ECO:0000259" key="14">
    <source>
        <dbReference type="PROSITE" id="PS51387"/>
    </source>
</evidence>
<dbReference type="EMBL" id="MKIP01000034">
    <property type="protein sequence ID" value="OLP60872.1"/>
    <property type="molecule type" value="Genomic_DNA"/>
</dbReference>
<comment type="catalytic activity">
    <reaction evidence="10">
        <text>(R)-2-hydroxyglutarate + A = 2-oxoglutarate + AH2</text>
        <dbReference type="Rhea" id="RHEA:38295"/>
        <dbReference type="ChEBI" id="CHEBI:13193"/>
        <dbReference type="ChEBI" id="CHEBI:15801"/>
        <dbReference type="ChEBI" id="CHEBI:16810"/>
        <dbReference type="ChEBI" id="CHEBI:17499"/>
        <dbReference type="EC" id="1.1.99.39"/>
    </reaction>
    <physiologicalReaction direction="left-to-right" evidence="10">
        <dbReference type="Rhea" id="RHEA:38296"/>
    </physiologicalReaction>
</comment>
<dbReference type="GO" id="GO:0051539">
    <property type="term" value="F:4 iron, 4 sulfur cluster binding"/>
    <property type="evidence" value="ECO:0007669"/>
    <property type="project" value="UniProtKB-KW"/>
</dbReference>
<protein>
    <recommendedName>
        <fullName evidence="12">D-2-hydroxyglutarate dehydrogenase</fullName>
        <ecNumber evidence="9">1.1.99.39</ecNumber>
    </recommendedName>
</protein>
<dbReference type="SUPFAM" id="SSF55103">
    <property type="entry name" value="FAD-linked oxidases, C-terminal domain"/>
    <property type="match status" value="1"/>
</dbReference>